<name>A0A4R2L208_9GAMM</name>
<dbReference type="PROSITE" id="PS51898">
    <property type="entry name" value="TYR_RECOMBINASE"/>
    <property type="match status" value="1"/>
</dbReference>
<dbReference type="Pfam" id="PF00589">
    <property type="entry name" value="Phage_integrase"/>
    <property type="match status" value="1"/>
</dbReference>
<dbReference type="SUPFAM" id="SSF56349">
    <property type="entry name" value="DNA breaking-rejoining enzymes"/>
    <property type="match status" value="1"/>
</dbReference>
<dbReference type="InterPro" id="IPR025166">
    <property type="entry name" value="Integrase_DNA_bind_dom"/>
</dbReference>
<dbReference type="Pfam" id="PF13356">
    <property type="entry name" value="Arm-DNA-bind_3"/>
    <property type="match status" value="1"/>
</dbReference>
<dbReference type="GO" id="GO:0006310">
    <property type="term" value="P:DNA recombination"/>
    <property type="evidence" value="ECO:0007669"/>
    <property type="project" value="UniProtKB-KW"/>
</dbReference>
<dbReference type="OrthoDB" id="5589990at2"/>
<keyword evidence="2" id="KW-0229">DNA integration</keyword>
<dbReference type="InterPro" id="IPR050808">
    <property type="entry name" value="Phage_Integrase"/>
</dbReference>
<dbReference type="AlphaFoldDB" id="A0A4R2L208"/>
<gene>
    <name evidence="6" type="ORF">EV699_114140</name>
</gene>
<evidence type="ECO:0000256" key="1">
    <source>
        <dbReference type="ARBA" id="ARBA00008857"/>
    </source>
</evidence>
<evidence type="ECO:0000256" key="3">
    <source>
        <dbReference type="ARBA" id="ARBA00023125"/>
    </source>
</evidence>
<dbReference type="Gene3D" id="1.10.150.130">
    <property type="match status" value="1"/>
</dbReference>
<keyword evidence="4" id="KW-0233">DNA recombination</keyword>
<comment type="caution">
    <text evidence="6">The sequence shown here is derived from an EMBL/GenBank/DDBJ whole genome shotgun (WGS) entry which is preliminary data.</text>
</comment>
<comment type="similarity">
    <text evidence="1">Belongs to the 'phage' integrase family.</text>
</comment>
<evidence type="ECO:0000313" key="6">
    <source>
        <dbReference type="EMBL" id="TCO80494.1"/>
    </source>
</evidence>
<keyword evidence="7" id="KW-1185">Reference proteome</keyword>
<dbReference type="Pfam" id="PF22022">
    <property type="entry name" value="Phage_int_M"/>
    <property type="match status" value="1"/>
</dbReference>
<dbReference type="CDD" id="cd00801">
    <property type="entry name" value="INT_P4_C"/>
    <property type="match status" value="1"/>
</dbReference>
<dbReference type="InterPro" id="IPR011010">
    <property type="entry name" value="DNA_brk_join_enz"/>
</dbReference>
<evidence type="ECO:0000313" key="7">
    <source>
        <dbReference type="Proteomes" id="UP000295765"/>
    </source>
</evidence>
<dbReference type="Gene3D" id="1.10.443.10">
    <property type="entry name" value="Intergrase catalytic core"/>
    <property type="match status" value="1"/>
</dbReference>
<dbReference type="Gene3D" id="3.30.160.390">
    <property type="entry name" value="Integrase, DNA-binding domain"/>
    <property type="match status" value="1"/>
</dbReference>
<evidence type="ECO:0000259" key="5">
    <source>
        <dbReference type="PROSITE" id="PS51898"/>
    </source>
</evidence>
<dbReference type="Proteomes" id="UP000295765">
    <property type="component" value="Unassembled WGS sequence"/>
</dbReference>
<protein>
    <submittedName>
        <fullName evidence="6">Integrase</fullName>
    </submittedName>
</protein>
<proteinExistence type="inferred from homology"/>
<evidence type="ECO:0000256" key="2">
    <source>
        <dbReference type="ARBA" id="ARBA00022908"/>
    </source>
</evidence>
<dbReference type="PANTHER" id="PTHR30629">
    <property type="entry name" value="PROPHAGE INTEGRASE"/>
    <property type="match status" value="1"/>
</dbReference>
<dbReference type="PANTHER" id="PTHR30629:SF2">
    <property type="entry name" value="PROPHAGE INTEGRASE INTS-RELATED"/>
    <property type="match status" value="1"/>
</dbReference>
<reference evidence="6 7" key="1">
    <citation type="submission" date="2019-03" db="EMBL/GenBank/DDBJ databases">
        <title>Genomic Encyclopedia of Type Strains, Phase IV (KMG-IV): sequencing the most valuable type-strain genomes for metagenomic binning, comparative biology and taxonomic classification.</title>
        <authorList>
            <person name="Goeker M."/>
        </authorList>
    </citation>
    <scope>NUCLEOTIDE SEQUENCE [LARGE SCALE GENOMIC DNA]</scope>
    <source>
        <strain evidence="6 7">DSM 25287</strain>
    </source>
</reference>
<evidence type="ECO:0000256" key="4">
    <source>
        <dbReference type="ARBA" id="ARBA00023172"/>
    </source>
</evidence>
<dbReference type="InterPro" id="IPR010998">
    <property type="entry name" value="Integrase_recombinase_N"/>
</dbReference>
<sequence>MTGSKRFTDAYIRALKPKASRYTVAEGEGFGLMVWPNGTKSWVLRYTAPDGRRRPMTLGQYPQTSLQEARAKAVVAREALHAGADPLDQRKATIEAKMTAAEERRRAPTLKQAFADYMAVQGPRLKRARNIEEPIRANVLPELGETKLRDLRRRDLVAVLDVMLARGALHYAEQTRSKLSTFFGWCVDRELIEANPLVGLKPLAKATPRDRALSDAEIPILWEWLGAGGLVSTSMRDALRLVLLTGQRPGEVLGLTWQEIDQTAALWRLPAARTKNGRAHAVPLAPAVLAILETRRAMVRGEHVFPGKRGFAHIITNSVDSMLARALAEAGPRGLEPFRPHDLRRTCRTGLARLGIPDEVGERVLNHAPGGVLAVYNAHRYETEKRRALEAWAVHVLELSGERVPQASKVVTLRR</sequence>
<feature type="domain" description="Tyr recombinase" evidence="5">
    <location>
        <begin position="208"/>
        <end position="390"/>
    </location>
</feature>
<dbReference type="GO" id="GO:0015074">
    <property type="term" value="P:DNA integration"/>
    <property type="evidence" value="ECO:0007669"/>
    <property type="project" value="UniProtKB-KW"/>
</dbReference>
<accession>A0A4R2L208</accession>
<dbReference type="InterPro" id="IPR053876">
    <property type="entry name" value="Phage_int_M"/>
</dbReference>
<dbReference type="RefSeq" id="WP_132543660.1">
    <property type="nucleotide sequence ID" value="NZ_SLWY01000014.1"/>
</dbReference>
<dbReference type="EMBL" id="SLWY01000014">
    <property type="protein sequence ID" value="TCO80494.1"/>
    <property type="molecule type" value="Genomic_DNA"/>
</dbReference>
<dbReference type="InterPro" id="IPR013762">
    <property type="entry name" value="Integrase-like_cat_sf"/>
</dbReference>
<keyword evidence="3" id="KW-0238">DNA-binding</keyword>
<dbReference type="InterPro" id="IPR038488">
    <property type="entry name" value="Integrase_DNA-bd_sf"/>
</dbReference>
<dbReference type="InterPro" id="IPR002104">
    <property type="entry name" value="Integrase_catalytic"/>
</dbReference>
<dbReference type="GO" id="GO:0003677">
    <property type="term" value="F:DNA binding"/>
    <property type="evidence" value="ECO:0007669"/>
    <property type="project" value="UniProtKB-KW"/>
</dbReference>
<organism evidence="6 7">
    <name type="scientific">Plasticicumulans lactativorans</name>
    <dbReference type="NCBI Taxonomy" id="1133106"/>
    <lineage>
        <taxon>Bacteria</taxon>
        <taxon>Pseudomonadati</taxon>
        <taxon>Pseudomonadota</taxon>
        <taxon>Gammaproteobacteria</taxon>
        <taxon>Candidatus Competibacteraceae</taxon>
        <taxon>Plasticicumulans</taxon>
    </lineage>
</organism>